<comment type="caution">
    <text evidence="16">Lacks conserved residue(s) required for the propagation of feature annotation.</text>
</comment>
<dbReference type="InterPro" id="IPR004619">
    <property type="entry name" value="Type_III_PanK"/>
</dbReference>
<dbReference type="SUPFAM" id="SSF53067">
    <property type="entry name" value="Actin-like ATPase domain"/>
    <property type="match status" value="2"/>
</dbReference>
<feature type="binding site" evidence="16">
    <location>
        <begin position="6"/>
        <end position="13"/>
    </location>
    <ligand>
        <name>ATP</name>
        <dbReference type="ChEBI" id="CHEBI:30616"/>
    </ligand>
</feature>
<proteinExistence type="inferred from homology"/>
<evidence type="ECO:0000313" key="18">
    <source>
        <dbReference type="Proteomes" id="UP000604481"/>
    </source>
</evidence>
<evidence type="ECO:0000256" key="8">
    <source>
        <dbReference type="ARBA" id="ARBA00022679"/>
    </source>
</evidence>
<comment type="subcellular location">
    <subcellularLocation>
        <location evidence="3 16">Cytoplasm</location>
    </subcellularLocation>
</comment>
<evidence type="ECO:0000256" key="13">
    <source>
        <dbReference type="ARBA" id="ARBA00022993"/>
    </source>
</evidence>
<comment type="subunit">
    <text evidence="5 16">Homodimer.</text>
</comment>
<evidence type="ECO:0000256" key="11">
    <source>
        <dbReference type="ARBA" id="ARBA00022840"/>
    </source>
</evidence>
<gene>
    <name evidence="16" type="primary">coaX</name>
    <name evidence="17" type="ORF">INR99_04580</name>
</gene>
<feature type="binding site" evidence="16">
    <location>
        <position position="94"/>
    </location>
    <ligand>
        <name>substrate</name>
    </ligand>
</feature>
<evidence type="ECO:0000256" key="14">
    <source>
        <dbReference type="ARBA" id="ARBA00038036"/>
    </source>
</evidence>
<dbReference type="Proteomes" id="UP000604481">
    <property type="component" value="Unassembled WGS sequence"/>
</dbReference>
<name>A0A8J7FZL4_9NEIS</name>
<dbReference type="GO" id="GO:0005737">
    <property type="term" value="C:cytoplasm"/>
    <property type="evidence" value="ECO:0007669"/>
    <property type="project" value="UniProtKB-SubCell"/>
</dbReference>
<accession>A0A8J7FZL4</accession>
<comment type="catalytic activity">
    <reaction evidence="1 16">
        <text>(R)-pantothenate + ATP = (R)-4'-phosphopantothenate + ADP + H(+)</text>
        <dbReference type="Rhea" id="RHEA:16373"/>
        <dbReference type="ChEBI" id="CHEBI:10986"/>
        <dbReference type="ChEBI" id="CHEBI:15378"/>
        <dbReference type="ChEBI" id="CHEBI:29032"/>
        <dbReference type="ChEBI" id="CHEBI:30616"/>
        <dbReference type="ChEBI" id="CHEBI:456216"/>
        <dbReference type="EC" id="2.7.1.33"/>
    </reaction>
</comment>
<keyword evidence="9 16" id="KW-0547">Nucleotide-binding</keyword>
<comment type="pathway">
    <text evidence="4 16">Cofactor biosynthesis; coenzyme A biosynthesis; CoA from (R)-pantothenate: step 1/5.</text>
</comment>
<evidence type="ECO:0000256" key="6">
    <source>
        <dbReference type="ARBA" id="ARBA00012102"/>
    </source>
</evidence>
<comment type="cofactor">
    <cofactor evidence="2">
        <name>K(+)</name>
        <dbReference type="ChEBI" id="CHEBI:29103"/>
    </cofactor>
</comment>
<evidence type="ECO:0000256" key="7">
    <source>
        <dbReference type="ARBA" id="ARBA00022490"/>
    </source>
</evidence>
<evidence type="ECO:0000256" key="3">
    <source>
        <dbReference type="ARBA" id="ARBA00004496"/>
    </source>
</evidence>
<dbReference type="RefSeq" id="WP_194115151.1">
    <property type="nucleotide sequence ID" value="NZ_JADFUA010000002.1"/>
</dbReference>
<keyword evidence="13 16" id="KW-0173">Coenzyme A biosynthesis</keyword>
<dbReference type="UniPathway" id="UPA00241">
    <property type="reaction ID" value="UER00352"/>
</dbReference>
<keyword evidence="10 16" id="KW-0418">Kinase</keyword>
<feature type="active site" description="Proton acceptor" evidence="16">
    <location>
        <position position="102"/>
    </location>
</feature>
<comment type="caution">
    <text evidence="17">The sequence shown here is derived from an EMBL/GenBank/DDBJ whole genome shotgun (WGS) entry which is preliminary data.</text>
</comment>
<organism evidence="17 18">
    <name type="scientific">Chitinilyticum piscinae</name>
    <dbReference type="NCBI Taxonomy" id="2866724"/>
    <lineage>
        <taxon>Bacteria</taxon>
        <taxon>Pseudomonadati</taxon>
        <taxon>Pseudomonadota</taxon>
        <taxon>Betaproteobacteria</taxon>
        <taxon>Neisseriales</taxon>
        <taxon>Chitinibacteraceae</taxon>
        <taxon>Chitinilyticum</taxon>
    </lineage>
</organism>
<dbReference type="GO" id="GO:0004594">
    <property type="term" value="F:pantothenate kinase activity"/>
    <property type="evidence" value="ECO:0007669"/>
    <property type="project" value="UniProtKB-UniRule"/>
</dbReference>
<evidence type="ECO:0000256" key="16">
    <source>
        <dbReference type="HAMAP-Rule" id="MF_01274"/>
    </source>
</evidence>
<evidence type="ECO:0000256" key="5">
    <source>
        <dbReference type="ARBA" id="ARBA00011738"/>
    </source>
</evidence>
<keyword evidence="12 16" id="KW-0630">Potassium</keyword>
<dbReference type="CDD" id="cd24015">
    <property type="entry name" value="ASKHA_NBD_PanK-III"/>
    <property type="match status" value="1"/>
</dbReference>
<evidence type="ECO:0000256" key="2">
    <source>
        <dbReference type="ARBA" id="ARBA00001958"/>
    </source>
</evidence>
<dbReference type="Pfam" id="PF03309">
    <property type="entry name" value="Pan_kinase"/>
    <property type="match status" value="1"/>
</dbReference>
<keyword evidence="8 16" id="KW-0808">Transferase</keyword>
<comment type="function">
    <text evidence="16">Catalyzes the phosphorylation of pantothenate (Pan), the first step in CoA biosynthesis.</text>
</comment>
<dbReference type="AlphaFoldDB" id="A0A8J7FZL4"/>
<dbReference type="InterPro" id="IPR043129">
    <property type="entry name" value="ATPase_NBD"/>
</dbReference>
<dbReference type="PANTHER" id="PTHR34265">
    <property type="entry name" value="TYPE III PANTOTHENATE KINASE"/>
    <property type="match status" value="1"/>
</dbReference>
<evidence type="ECO:0000256" key="9">
    <source>
        <dbReference type="ARBA" id="ARBA00022741"/>
    </source>
</evidence>
<keyword evidence="7 16" id="KW-0963">Cytoplasm</keyword>
<dbReference type="NCBIfam" id="TIGR00671">
    <property type="entry name" value="baf"/>
    <property type="match status" value="1"/>
</dbReference>
<dbReference type="GO" id="GO:0005524">
    <property type="term" value="F:ATP binding"/>
    <property type="evidence" value="ECO:0007669"/>
    <property type="project" value="UniProtKB-UniRule"/>
</dbReference>
<sequence length="251" mass="27129">MELLIDLGNTRTKWALLDTDYQAGAQWQTSGNATDLAGLLQHWLRLPPPRSISGCAVGCPDLQQQISDWTRQHWHRSPGWLRPAAGCLGLSSDYDLTQLGSDRWATLAGARSLYPDTPLLIVSAGTACVLDSMSVDGRFLGGMILPGYRLQRQALHQHTARLPLREGEYREFPHNTADAIATGCVSALTACVETAFSRLARNSTVIPLLLLTGGDAPLLADKLNKPALLVDNLALHGLAALRTSGEGEFLP</sequence>
<comment type="cofactor">
    <cofactor evidence="16">
        <name>NH4(+)</name>
        <dbReference type="ChEBI" id="CHEBI:28938"/>
    </cofactor>
    <cofactor evidence="16">
        <name>K(+)</name>
        <dbReference type="ChEBI" id="CHEBI:29103"/>
    </cofactor>
    <text evidence="16">A monovalent cation. Ammonium or potassium.</text>
</comment>
<evidence type="ECO:0000256" key="1">
    <source>
        <dbReference type="ARBA" id="ARBA00001206"/>
    </source>
</evidence>
<comment type="similarity">
    <text evidence="14 16">Belongs to the type III pantothenate kinase family.</text>
</comment>
<keyword evidence="18" id="KW-1185">Reference proteome</keyword>
<keyword evidence="11 16" id="KW-0067">ATP-binding</keyword>
<evidence type="ECO:0000256" key="4">
    <source>
        <dbReference type="ARBA" id="ARBA00005225"/>
    </source>
</evidence>
<evidence type="ECO:0000256" key="12">
    <source>
        <dbReference type="ARBA" id="ARBA00022958"/>
    </source>
</evidence>
<evidence type="ECO:0000256" key="10">
    <source>
        <dbReference type="ARBA" id="ARBA00022777"/>
    </source>
</evidence>
<dbReference type="Gene3D" id="3.30.420.40">
    <property type="match status" value="2"/>
</dbReference>
<feature type="binding site" evidence="16">
    <location>
        <position position="126"/>
    </location>
    <ligand>
        <name>ATP</name>
        <dbReference type="ChEBI" id="CHEBI:30616"/>
    </ligand>
</feature>
<dbReference type="GO" id="GO:0015937">
    <property type="term" value="P:coenzyme A biosynthetic process"/>
    <property type="evidence" value="ECO:0007669"/>
    <property type="project" value="UniProtKB-UniRule"/>
</dbReference>
<protein>
    <recommendedName>
        <fullName evidence="15 16">Type III pantothenate kinase</fullName>
        <ecNumber evidence="6 16">2.7.1.33</ecNumber>
    </recommendedName>
    <alternativeName>
        <fullName evidence="16">PanK-III</fullName>
    </alternativeName>
    <alternativeName>
        <fullName evidence="16">Pantothenic acid kinase</fullName>
    </alternativeName>
</protein>
<reference evidence="17 18" key="1">
    <citation type="submission" date="2020-10" db="EMBL/GenBank/DDBJ databases">
        <title>The genome sequence of Chitinilyticum litopenaei 4Y14.</title>
        <authorList>
            <person name="Liu Y."/>
        </authorList>
    </citation>
    <scope>NUCLEOTIDE SEQUENCE [LARGE SCALE GENOMIC DNA]</scope>
    <source>
        <strain evidence="17 18">4Y14</strain>
    </source>
</reference>
<evidence type="ECO:0000256" key="15">
    <source>
        <dbReference type="ARBA" id="ARBA00040883"/>
    </source>
</evidence>
<evidence type="ECO:0000313" key="17">
    <source>
        <dbReference type="EMBL" id="MBE9608618.1"/>
    </source>
</evidence>
<dbReference type="EC" id="2.7.1.33" evidence="6 16"/>
<feature type="binding site" evidence="16">
    <location>
        <begin position="100"/>
        <end position="103"/>
    </location>
    <ligand>
        <name>substrate</name>
    </ligand>
</feature>
<feature type="binding site" evidence="16">
    <location>
        <position position="176"/>
    </location>
    <ligand>
        <name>substrate</name>
    </ligand>
</feature>
<dbReference type="HAMAP" id="MF_01274">
    <property type="entry name" value="Pantothen_kinase_3"/>
    <property type="match status" value="1"/>
</dbReference>
<dbReference type="EMBL" id="JADFUA010000002">
    <property type="protein sequence ID" value="MBE9608618.1"/>
    <property type="molecule type" value="Genomic_DNA"/>
</dbReference>
<dbReference type="PANTHER" id="PTHR34265:SF1">
    <property type="entry name" value="TYPE III PANTOTHENATE KINASE"/>
    <property type="match status" value="1"/>
</dbReference>